<sequence>MERETCPTVVARNLWVSERILLAAMEDSGFHLHTSMDNNIYNLIIVTRFPSFDTSARMRSSIFNLAPLDHLSFRLLVSSIITTFVSHRGRERNGKVGEEGVEEEEKVEEEEEKGVEEEEEKGVGEEVEEEEEEDEVEKEVEEEEEIEEEEDIEEEEEIEEVEVGRSIPRARKGRIGGLEVGTGDGSREQQRRTEEGGRLAHAREEADDQGKLGLAWCSRTGATGGGTSLGWLVRKREESVGWGSCEQEATGRRGARPLAWFGFHGLEETNRGGCSALDRVSREFLGVAFCLLASRGITDLTRSRGLFCKRKLFGQPRVRFFTNMEAMTSRLDADTRSRGVFCKRKLFGQPRFMSSARLQSQSKAIAALVH</sequence>
<proteinExistence type="predicted"/>
<gene>
    <name evidence="2" type="ORF">M5K25_008415</name>
</gene>
<feature type="compositionally biased region" description="Acidic residues" evidence="1">
    <location>
        <begin position="99"/>
        <end position="161"/>
    </location>
</feature>
<comment type="caution">
    <text evidence="2">The sequence shown here is derived from an EMBL/GenBank/DDBJ whole genome shotgun (WGS) entry which is preliminary data.</text>
</comment>
<evidence type="ECO:0000256" key="1">
    <source>
        <dbReference type="SAM" id="MobiDB-lite"/>
    </source>
</evidence>
<feature type="compositionally biased region" description="Gly residues" evidence="1">
    <location>
        <begin position="175"/>
        <end position="184"/>
    </location>
</feature>
<protein>
    <submittedName>
        <fullName evidence="2">Uncharacterized protein</fullName>
    </submittedName>
</protein>
<organism evidence="2 3">
    <name type="scientific">Dendrobium thyrsiflorum</name>
    <name type="common">Pinecone-like raceme dendrobium</name>
    <name type="synonym">Orchid</name>
    <dbReference type="NCBI Taxonomy" id="117978"/>
    <lineage>
        <taxon>Eukaryota</taxon>
        <taxon>Viridiplantae</taxon>
        <taxon>Streptophyta</taxon>
        <taxon>Embryophyta</taxon>
        <taxon>Tracheophyta</taxon>
        <taxon>Spermatophyta</taxon>
        <taxon>Magnoliopsida</taxon>
        <taxon>Liliopsida</taxon>
        <taxon>Asparagales</taxon>
        <taxon>Orchidaceae</taxon>
        <taxon>Epidendroideae</taxon>
        <taxon>Malaxideae</taxon>
        <taxon>Dendrobiinae</taxon>
        <taxon>Dendrobium</taxon>
    </lineage>
</organism>
<dbReference type="Proteomes" id="UP001552299">
    <property type="component" value="Unassembled WGS sequence"/>
</dbReference>
<feature type="region of interest" description="Disordered" evidence="1">
    <location>
        <begin position="89"/>
        <end position="205"/>
    </location>
</feature>
<dbReference type="AlphaFoldDB" id="A0ABD0VFB2"/>
<keyword evidence="3" id="KW-1185">Reference proteome</keyword>
<evidence type="ECO:0000313" key="2">
    <source>
        <dbReference type="EMBL" id="KAL0921351.1"/>
    </source>
</evidence>
<name>A0ABD0VFB2_DENTH</name>
<accession>A0ABD0VFB2</accession>
<feature type="compositionally biased region" description="Basic and acidic residues" evidence="1">
    <location>
        <begin position="185"/>
        <end position="205"/>
    </location>
</feature>
<dbReference type="EMBL" id="JANQDX010000007">
    <property type="protein sequence ID" value="KAL0921351.1"/>
    <property type="molecule type" value="Genomic_DNA"/>
</dbReference>
<reference evidence="2 3" key="1">
    <citation type="journal article" date="2024" name="Plant Biotechnol. J.">
        <title>Dendrobium thyrsiflorum genome and its molecular insights into genes involved in important horticultural traits.</title>
        <authorList>
            <person name="Chen B."/>
            <person name="Wang J.Y."/>
            <person name="Zheng P.J."/>
            <person name="Li K.L."/>
            <person name="Liang Y.M."/>
            <person name="Chen X.F."/>
            <person name="Zhang C."/>
            <person name="Zhao X."/>
            <person name="He X."/>
            <person name="Zhang G.Q."/>
            <person name="Liu Z.J."/>
            <person name="Xu Q."/>
        </authorList>
    </citation>
    <scope>NUCLEOTIDE SEQUENCE [LARGE SCALE GENOMIC DNA]</scope>
    <source>
        <strain evidence="2">GZMU011</strain>
    </source>
</reference>
<evidence type="ECO:0000313" key="3">
    <source>
        <dbReference type="Proteomes" id="UP001552299"/>
    </source>
</evidence>